<dbReference type="PANTHER" id="PTHR42760:SF122">
    <property type="entry name" value="NAD(P)-BINDING PROTEIN"/>
    <property type="match status" value="1"/>
</dbReference>
<reference evidence="2 3" key="1">
    <citation type="submission" date="2016-11" db="EMBL/GenBank/DDBJ databases">
        <authorList>
            <person name="Jaros S."/>
            <person name="Januszkiewicz K."/>
            <person name="Wedrychowicz H."/>
        </authorList>
    </citation>
    <scope>NUCLEOTIDE SEQUENCE [LARGE SCALE GENOMIC DNA]</scope>
    <source>
        <strain evidence="2 3">DSM 26991</strain>
    </source>
</reference>
<dbReference type="SUPFAM" id="SSF51735">
    <property type="entry name" value="NAD(P)-binding Rossmann-fold domains"/>
    <property type="match status" value="1"/>
</dbReference>
<dbReference type="PRINTS" id="PR00081">
    <property type="entry name" value="GDHRDH"/>
</dbReference>
<dbReference type="PRINTS" id="PR00080">
    <property type="entry name" value="SDRFAMILY"/>
</dbReference>
<dbReference type="InterPro" id="IPR036291">
    <property type="entry name" value="NAD(P)-bd_dom_sf"/>
</dbReference>
<sequence length="246" mass="26820">MKTMSGKRVFVTGGSQGIGRGIVEAFVSAGANVAFCDINEPDSSFLSSENSLFYKVDVTNEKALTEVMKQLFANWGDIDILINNVGIGGFSSLLDVTVEQFDRVIATNLRPVFITSRLLALHRSEMEPLPRYGRIVNIASTRYLMSEPGTEGYAASKGGIVSLTHALAVSLSKYHITVNCISPGWIETKDYDSLTVADHEQHPSGRVGTPQDIARACLFLCDPDNNFINGQNMVIDGGMTKKMIYV</sequence>
<dbReference type="Gene3D" id="3.40.50.720">
    <property type="entry name" value="NAD(P)-binding Rossmann-like Domain"/>
    <property type="match status" value="1"/>
</dbReference>
<dbReference type="Pfam" id="PF13561">
    <property type="entry name" value="adh_short_C2"/>
    <property type="match status" value="1"/>
</dbReference>
<dbReference type="PROSITE" id="PS00061">
    <property type="entry name" value="ADH_SHORT"/>
    <property type="match status" value="1"/>
</dbReference>
<evidence type="ECO:0008006" key="4">
    <source>
        <dbReference type="Google" id="ProtNLM"/>
    </source>
</evidence>
<evidence type="ECO:0000256" key="1">
    <source>
        <dbReference type="ARBA" id="ARBA00006484"/>
    </source>
</evidence>
<dbReference type="InterPro" id="IPR002347">
    <property type="entry name" value="SDR_fam"/>
</dbReference>
<dbReference type="AlphaFoldDB" id="A0A1M5C404"/>
<accession>A0A1M5C404</accession>
<proteinExistence type="inferred from homology"/>
<dbReference type="FunFam" id="3.40.50.720:FF:000084">
    <property type="entry name" value="Short-chain dehydrogenase reductase"/>
    <property type="match status" value="1"/>
</dbReference>
<dbReference type="PANTHER" id="PTHR42760">
    <property type="entry name" value="SHORT-CHAIN DEHYDROGENASES/REDUCTASES FAMILY MEMBER"/>
    <property type="match status" value="1"/>
</dbReference>
<gene>
    <name evidence="2" type="ORF">SAMN05444405_10995</name>
</gene>
<name>A0A1M5C404_9BACE</name>
<dbReference type="EMBL" id="FQTV01000009">
    <property type="protein sequence ID" value="SHF49410.1"/>
    <property type="molecule type" value="Genomic_DNA"/>
</dbReference>
<dbReference type="GO" id="GO:0006633">
    <property type="term" value="P:fatty acid biosynthetic process"/>
    <property type="evidence" value="ECO:0007669"/>
    <property type="project" value="TreeGrafter"/>
</dbReference>
<dbReference type="Proteomes" id="UP000184509">
    <property type="component" value="Unassembled WGS sequence"/>
</dbReference>
<organism evidence="2 3">
    <name type="scientific">Bacteroides luti</name>
    <dbReference type="NCBI Taxonomy" id="1297750"/>
    <lineage>
        <taxon>Bacteria</taxon>
        <taxon>Pseudomonadati</taxon>
        <taxon>Bacteroidota</taxon>
        <taxon>Bacteroidia</taxon>
        <taxon>Bacteroidales</taxon>
        <taxon>Bacteroidaceae</taxon>
        <taxon>Bacteroides</taxon>
    </lineage>
</organism>
<dbReference type="GO" id="GO:0016616">
    <property type="term" value="F:oxidoreductase activity, acting on the CH-OH group of donors, NAD or NADP as acceptor"/>
    <property type="evidence" value="ECO:0007669"/>
    <property type="project" value="TreeGrafter"/>
</dbReference>
<evidence type="ECO:0000313" key="3">
    <source>
        <dbReference type="Proteomes" id="UP000184509"/>
    </source>
</evidence>
<comment type="similarity">
    <text evidence="1">Belongs to the short-chain dehydrogenases/reductases (SDR) family.</text>
</comment>
<dbReference type="STRING" id="1297750.SAMN05444405_10995"/>
<evidence type="ECO:0000313" key="2">
    <source>
        <dbReference type="EMBL" id="SHF49410.1"/>
    </source>
</evidence>
<protein>
    <recommendedName>
        <fullName evidence="4">NAD(P)-dependent dehydrogenase, short-chain alcohol dehydrogenase family</fullName>
    </recommendedName>
</protein>
<dbReference type="GO" id="GO:0048038">
    <property type="term" value="F:quinone binding"/>
    <property type="evidence" value="ECO:0007669"/>
    <property type="project" value="TreeGrafter"/>
</dbReference>
<keyword evidence="3" id="KW-1185">Reference proteome</keyword>
<dbReference type="InterPro" id="IPR020904">
    <property type="entry name" value="Sc_DH/Rdtase_CS"/>
</dbReference>